<name>A0A8H3BFK7_9AGAM</name>
<accession>A0A8H3BFK7</accession>
<dbReference type="Proteomes" id="UP000663843">
    <property type="component" value="Unassembled WGS sequence"/>
</dbReference>
<evidence type="ECO:0000313" key="2">
    <source>
        <dbReference type="Proteomes" id="UP000663843"/>
    </source>
</evidence>
<organism evidence="1 2">
    <name type="scientific">Rhizoctonia solani</name>
    <dbReference type="NCBI Taxonomy" id="456999"/>
    <lineage>
        <taxon>Eukaryota</taxon>
        <taxon>Fungi</taxon>
        <taxon>Dikarya</taxon>
        <taxon>Basidiomycota</taxon>
        <taxon>Agaricomycotina</taxon>
        <taxon>Agaricomycetes</taxon>
        <taxon>Cantharellales</taxon>
        <taxon>Ceratobasidiaceae</taxon>
        <taxon>Rhizoctonia</taxon>
    </lineage>
</organism>
<protein>
    <submittedName>
        <fullName evidence="1">Uncharacterized protein</fullName>
    </submittedName>
</protein>
<dbReference type="EMBL" id="CAJMWT010002835">
    <property type="protein sequence ID" value="CAE6455902.1"/>
    <property type="molecule type" value="Genomic_DNA"/>
</dbReference>
<dbReference type="AlphaFoldDB" id="A0A8H3BFK7"/>
<proteinExistence type="predicted"/>
<evidence type="ECO:0000313" key="1">
    <source>
        <dbReference type="EMBL" id="CAE6455902.1"/>
    </source>
</evidence>
<sequence length="313" mass="35050">MWPMSGGTNKKQLQHKLYEIVLRYALIADPGQRRATIDVIDAKKCADDWFVTPKHIDADDSRFILCAYLRTMTLYKGVYETFHPPVMLRLVALSVGESSQDMLPEVVRWTIEYGWRRFLSLDEEEDNFEMFIHLFVGSLSFLLLPPLDHEVRLVPSTQSKIIDMMRKGGLLDWVARALIRLRPPSSLAESEENGDVLKSIILFNDVSANTCPSGGKSTDYSPRCRLGYPRSIKSTTSIAHMPGSGWLKIWDSNPRLTSTRAHTVSMGKLSVVRGLGLAVPGVFTLGTAMTFASEWTGDSFIAIHITHTCTTPA</sequence>
<reference evidence="1" key="1">
    <citation type="submission" date="2021-01" db="EMBL/GenBank/DDBJ databases">
        <authorList>
            <person name="Kaushik A."/>
        </authorList>
    </citation>
    <scope>NUCLEOTIDE SEQUENCE</scope>
    <source>
        <strain evidence="1">AG2-2IIIB</strain>
    </source>
</reference>
<gene>
    <name evidence="1" type="ORF">RDB_LOCUS91544</name>
</gene>
<comment type="caution">
    <text evidence="1">The sequence shown here is derived from an EMBL/GenBank/DDBJ whole genome shotgun (WGS) entry which is preliminary data.</text>
</comment>